<accession>A0ABV4SYL1</accession>
<feature type="region of interest" description="Disordered" evidence="1">
    <location>
        <begin position="233"/>
        <end position="282"/>
    </location>
</feature>
<name>A0ABV4SYL1_9ACTN</name>
<dbReference type="Proteomes" id="UP001571476">
    <property type="component" value="Unassembled WGS sequence"/>
</dbReference>
<feature type="region of interest" description="Disordered" evidence="1">
    <location>
        <begin position="19"/>
        <end position="40"/>
    </location>
</feature>
<organism evidence="2 3">
    <name type="scientific">Streptomyces aureus</name>
    <dbReference type="NCBI Taxonomy" id="193461"/>
    <lineage>
        <taxon>Bacteria</taxon>
        <taxon>Bacillati</taxon>
        <taxon>Actinomycetota</taxon>
        <taxon>Actinomycetes</taxon>
        <taxon>Kitasatosporales</taxon>
        <taxon>Streptomycetaceae</taxon>
        <taxon>Streptomyces</taxon>
    </lineage>
</organism>
<feature type="compositionally biased region" description="Basic and acidic residues" evidence="1">
    <location>
        <begin position="19"/>
        <end position="31"/>
    </location>
</feature>
<reference evidence="2 3" key="1">
    <citation type="submission" date="2024-08" db="EMBL/GenBank/DDBJ databases">
        <title>Genome sequence of Streptomyces aureus CACIA-1.46HGO.</title>
        <authorList>
            <person name="Evangelista-Martinez Z."/>
        </authorList>
    </citation>
    <scope>NUCLEOTIDE SEQUENCE [LARGE SCALE GENOMIC DNA]</scope>
    <source>
        <strain evidence="2 3">CACIA-1.46HGO</strain>
    </source>
</reference>
<evidence type="ECO:0000313" key="3">
    <source>
        <dbReference type="Proteomes" id="UP001571476"/>
    </source>
</evidence>
<evidence type="ECO:0000313" key="2">
    <source>
        <dbReference type="EMBL" id="MFA3842143.1"/>
    </source>
</evidence>
<comment type="caution">
    <text evidence="2">The sequence shown here is derived from an EMBL/GenBank/DDBJ whole genome shotgun (WGS) entry which is preliminary data.</text>
</comment>
<gene>
    <name evidence="2" type="ORF">ACEG43_39135</name>
</gene>
<dbReference type="RefSeq" id="WP_372566191.1">
    <property type="nucleotide sequence ID" value="NZ_JBGOSP010000033.1"/>
</dbReference>
<dbReference type="EMBL" id="JBGOSP010000033">
    <property type="protein sequence ID" value="MFA3842143.1"/>
    <property type="molecule type" value="Genomic_DNA"/>
</dbReference>
<evidence type="ECO:0000256" key="1">
    <source>
        <dbReference type="SAM" id="MobiDB-lite"/>
    </source>
</evidence>
<proteinExistence type="predicted"/>
<sequence>MTRIDEILSRALLVPERTVPRDIVPPRHPDPHPAGTGTEPNAAAEDLRALCETVVTHTPAADVADFVTEQVPQPRSALVLACVLQLTETSEGARFWWEYAAGAGQPAAAYCLYLHHLALGESETANWWHRQTNDVQPPPQAAEQEEPPHPTPETEWSPATHPVTQMPTTTILRLLRHLARDSERTHSAAVNELMDYIPTAVAVGYLREPDLDLPMPGPHFADDISALLDTAVKPSDAPSTLPARTDPDARPVARKSRRARIPEGPDRPFIPSGENPPVGECH</sequence>
<keyword evidence="3" id="KW-1185">Reference proteome</keyword>
<feature type="region of interest" description="Disordered" evidence="1">
    <location>
        <begin position="131"/>
        <end position="165"/>
    </location>
</feature>
<protein>
    <submittedName>
        <fullName evidence="2">Uncharacterized protein</fullName>
    </submittedName>
</protein>